<gene>
    <name evidence="1" type="ORF">SKAU_G00224840</name>
</gene>
<comment type="caution">
    <text evidence="1">The sequence shown here is derived from an EMBL/GenBank/DDBJ whole genome shotgun (WGS) entry which is preliminary data.</text>
</comment>
<dbReference type="AlphaFoldDB" id="A0A9Q1IVC5"/>
<dbReference type="EMBL" id="JAINUF010000007">
    <property type="protein sequence ID" value="KAJ8354917.1"/>
    <property type="molecule type" value="Genomic_DNA"/>
</dbReference>
<name>A0A9Q1IVC5_SYNKA</name>
<evidence type="ECO:0000313" key="1">
    <source>
        <dbReference type="EMBL" id="KAJ8354917.1"/>
    </source>
</evidence>
<reference evidence="1" key="1">
    <citation type="journal article" date="2023" name="Science">
        <title>Genome structures resolve the early diversification of teleost fishes.</title>
        <authorList>
            <person name="Parey E."/>
            <person name="Louis A."/>
            <person name="Montfort J."/>
            <person name="Bouchez O."/>
            <person name="Roques C."/>
            <person name="Iampietro C."/>
            <person name="Lluch J."/>
            <person name="Castinel A."/>
            <person name="Donnadieu C."/>
            <person name="Desvignes T."/>
            <person name="Floi Bucao C."/>
            <person name="Jouanno E."/>
            <person name="Wen M."/>
            <person name="Mejri S."/>
            <person name="Dirks R."/>
            <person name="Jansen H."/>
            <person name="Henkel C."/>
            <person name="Chen W.J."/>
            <person name="Zahm M."/>
            <person name="Cabau C."/>
            <person name="Klopp C."/>
            <person name="Thompson A.W."/>
            <person name="Robinson-Rechavi M."/>
            <person name="Braasch I."/>
            <person name="Lecointre G."/>
            <person name="Bobe J."/>
            <person name="Postlethwait J.H."/>
            <person name="Berthelot C."/>
            <person name="Roest Crollius H."/>
            <person name="Guiguen Y."/>
        </authorList>
    </citation>
    <scope>NUCLEOTIDE SEQUENCE</scope>
    <source>
        <strain evidence="1">WJC10195</strain>
    </source>
</reference>
<dbReference type="Proteomes" id="UP001152622">
    <property type="component" value="Chromosome 7"/>
</dbReference>
<keyword evidence="2" id="KW-1185">Reference proteome</keyword>
<sequence length="116" mass="13164">MMKLSGCSDLTNGGVEQWHHRKCVSCLSPQPFQDLPWAFTRSGAFGLWAIKNEGVTFQALYWLVGVRRPGWSWTLVQSEARQTAGRSDGSGLRLHWLATGCNGFYRLCRCRCKRIL</sequence>
<organism evidence="1 2">
    <name type="scientific">Synaphobranchus kaupii</name>
    <name type="common">Kaup's arrowtooth eel</name>
    <dbReference type="NCBI Taxonomy" id="118154"/>
    <lineage>
        <taxon>Eukaryota</taxon>
        <taxon>Metazoa</taxon>
        <taxon>Chordata</taxon>
        <taxon>Craniata</taxon>
        <taxon>Vertebrata</taxon>
        <taxon>Euteleostomi</taxon>
        <taxon>Actinopterygii</taxon>
        <taxon>Neopterygii</taxon>
        <taxon>Teleostei</taxon>
        <taxon>Anguilliformes</taxon>
        <taxon>Synaphobranchidae</taxon>
        <taxon>Synaphobranchus</taxon>
    </lineage>
</organism>
<protein>
    <submittedName>
        <fullName evidence="1">Uncharacterized protein</fullName>
    </submittedName>
</protein>
<evidence type="ECO:0000313" key="2">
    <source>
        <dbReference type="Proteomes" id="UP001152622"/>
    </source>
</evidence>
<proteinExistence type="predicted"/>
<accession>A0A9Q1IVC5</accession>